<dbReference type="SUPFAM" id="SSF51430">
    <property type="entry name" value="NAD(P)-linked oxidoreductase"/>
    <property type="match status" value="1"/>
</dbReference>
<name>A0A8H4HFS4_9EURO</name>
<comment type="caution">
    <text evidence="3">The sequence shown here is derived from an EMBL/GenBank/DDBJ whole genome shotgun (WGS) entry which is preliminary data.</text>
</comment>
<dbReference type="Gene3D" id="3.20.20.100">
    <property type="entry name" value="NADP-dependent oxidoreductase domain"/>
    <property type="match status" value="1"/>
</dbReference>
<dbReference type="Proteomes" id="UP000653565">
    <property type="component" value="Unassembled WGS sequence"/>
</dbReference>
<evidence type="ECO:0000259" key="2">
    <source>
        <dbReference type="Pfam" id="PF00248"/>
    </source>
</evidence>
<reference evidence="3" key="2">
    <citation type="submission" date="2020-04" db="EMBL/GenBank/DDBJ databases">
        <authorList>
            <person name="Santos R.A.C."/>
            <person name="Steenwyk J.L."/>
            <person name="Rivero-Menendez O."/>
            <person name="Mead M.E."/>
            <person name="Silva L.P."/>
            <person name="Bastos R.W."/>
            <person name="Alastruey-Izquierdo A."/>
            <person name="Goldman G.H."/>
            <person name="Rokas A."/>
        </authorList>
    </citation>
    <scope>NUCLEOTIDE SEQUENCE</scope>
    <source>
        <strain evidence="3">CNM-CM6805</strain>
    </source>
</reference>
<dbReference type="PANTHER" id="PTHR43625:SF78">
    <property type="entry name" value="PYRIDOXAL REDUCTASE-RELATED"/>
    <property type="match status" value="1"/>
</dbReference>
<accession>A0A8H4HFS4</accession>
<dbReference type="GO" id="GO:0005737">
    <property type="term" value="C:cytoplasm"/>
    <property type="evidence" value="ECO:0007669"/>
    <property type="project" value="TreeGrafter"/>
</dbReference>
<dbReference type="EMBL" id="JAAAPX010000013">
    <property type="protein sequence ID" value="KAF4243075.1"/>
    <property type="molecule type" value="Genomic_DNA"/>
</dbReference>
<protein>
    <recommendedName>
        <fullName evidence="2">NADP-dependent oxidoreductase domain-containing protein</fullName>
    </recommendedName>
</protein>
<sequence>MVAKLAWVNDVNSSLETLGGKKKVDVSQGAGQDPSVSMEDMVEYLADLVRSDKIVGIGLSGLNDAETIKRAYGIYPIVLVEVELSIWDTHALHNGVLKTCGELGIPVIARSPLGRGILAGAFTKASDLPDGHARKKLSRFQAEAMKQNIKLVNEVKALAARKGVAPAQIALGWILTLSGRPGMLTIIPIPGASTSSKVTQDPRGVSRLSDREMAEIDEIIQRNKLVGLVVEFG</sequence>
<dbReference type="Pfam" id="PF00248">
    <property type="entry name" value="Aldo_ket_red"/>
    <property type="match status" value="1"/>
</dbReference>
<evidence type="ECO:0000313" key="3">
    <source>
        <dbReference type="EMBL" id="KAF4243075.1"/>
    </source>
</evidence>
<proteinExistence type="predicted"/>
<feature type="domain" description="NADP-dependent oxidoreductase" evidence="2">
    <location>
        <begin position="9"/>
        <end position="220"/>
    </location>
</feature>
<dbReference type="AlphaFoldDB" id="A0A8H4HFS4"/>
<dbReference type="InterPro" id="IPR023210">
    <property type="entry name" value="NADP_OxRdtase_dom"/>
</dbReference>
<dbReference type="InterPro" id="IPR036812">
    <property type="entry name" value="NAD(P)_OxRdtase_dom_sf"/>
</dbReference>
<dbReference type="PANTHER" id="PTHR43625">
    <property type="entry name" value="AFLATOXIN B1 ALDEHYDE REDUCTASE"/>
    <property type="match status" value="1"/>
</dbReference>
<evidence type="ECO:0000256" key="1">
    <source>
        <dbReference type="ARBA" id="ARBA00023002"/>
    </source>
</evidence>
<evidence type="ECO:0000313" key="4">
    <source>
        <dbReference type="Proteomes" id="UP000653565"/>
    </source>
</evidence>
<keyword evidence="1" id="KW-0560">Oxidoreductase</keyword>
<gene>
    <name evidence="3" type="ORF">CNMCM6805_001677</name>
</gene>
<organism evidence="3 4">
    <name type="scientific">Aspergillus fumigatiaffinis</name>
    <dbReference type="NCBI Taxonomy" id="340414"/>
    <lineage>
        <taxon>Eukaryota</taxon>
        <taxon>Fungi</taxon>
        <taxon>Dikarya</taxon>
        <taxon>Ascomycota</taxon>
        <taxon>Pezizomycotina</taxon>
        <taxon>Eurotiomycetes</taxon>
        <taxon>Eurotiomycetidae</taxon>
        <taxon>Eurotiales</taxon>
        <taxon>Aspergillaceae</taxon>
        <taxon>Aspergillus</taxon>
        <taxon>Aspergillus subgen. Fumigati</taxon>
    </lineage>
</organism>
<reference evidence="3" key="1">
    <citation type="journal article" date="2020" name="bioRxiv">
        <title>Genomic and phenotypic heterogeneity of clinical isolates of the human pathogens Aspergillus fumigatus, Aspergillus lentulus and Aspergillus fumigatiaffinis.</title>
        <authorList>
            <person name="dos Santos R.A.C."/>
            <person name="Steenwyk J.L."/>
            <person name="Rivero-Menendez O."/>
            <person name="Mead M.E."/>
            <person name="Silva L.P."/>
            <person name="Bastos R.W."/>
            <person name="Alastruey-Izquierdo A."/>
            <person name="Goldman G.H."/>
            <person name="Rokas A."/>
        </authorList>
    </citation>
    <scope>NUCLEOTIDE SEQUENCE</scope>
    <source>
        <strain evidence="3">CNM-CM6805</strain>
    </source>
</reference>
<dbReference type="GO" id="GO:0016491">
    <property type="term" value="F:oxidoreductase activity"/>
    <property type="evidence" value="ECO:0007669"/>
    <property type="project" value="UniProtKB-KW"/>
</dbReference>
<dbReference type="InterPro" id="IPR050791">
    <property type="entry name" value="Aldo-Keto_reductase"/>
</dbReference>
<keyword evidence="4" id="KW-1185">Reference proteome</keyword>